<accession>A0ABV3QKD9</accession>
<evidence type="ECO:0000313" key="1">
    <source>
        <dbReference type="EMBL" id="MEW9623062.1"/>
    </source>
</evidence>
<evidence type="ECO:0008006" key="3">
    <source>
        <dbReference type="Google" id="ProtNLM"/>
    </source>
</evidence>
<proteinExistence type="predicted"/>
<dbReference type="EMBL" id="JBFOHL010000002">
    <property type="protein sequence ID" value="MEW9623062.1"/>
    <property type="molecule type" value="Genomic_DNA"/>
</dbReference>
<gene>
    <name evidence="1" type="ORF">ABQJ56_02290</name>
</gene>
<name>A0ABV3QKD9_9GAMM</name>
<dbReference type="RefSeq" id="WP_367843377.1">
    <property type="nucleotide sequence ID" value="NZ_JBFOHL010000002.1"/>
</dbReference>
<keyword evidence="2" id="KW-1185">Reference proteome</keyword>
<organism evidence="1 2">
    <name type="scientific">Rhodanobacter geophilus</name>
    <dbReference type="NCBI Taxonomy" id="3162488"/>
    <lineage>
        <taxon>Bacteria</taxon>
        <taxon>Pseudomonadati</taxon>
        <taxon>Pseudomonadota</taxon>
        <taxon>Gammaproteobacteria</taxon>
        <taxon>Lysobacterales</taxon>
        <taxon>Rhodanobacteraceae</taxon>
        <taxon>Rhodanobacter</taxon>
    </lineage>
</organism>
<protein>
    <recommendedName>
        <fullName evidence="3">Lipoprotein</fullName>
    </recommendedName>
</protein>
<evidence type="ECO:0000313" key="2">
    <source>
        <dbReference type="Proteomes" id="UP001556170"/>
    </source>
</evidence>
<reference evidence="1 2" key="1">
    <citation type="submission" date="2024-06" db="EMBL/GenBank/DDBJ databases">
        <authorList>
            <person name="Woo H."/>
        </authorList>
    </citation>
    <scope>NUCLEOTIDE SEQUENCE [LARGE SCALE GENOMIC DNA]</scope>
    <source>
        <strain evidence="1 2">S2-g</strain>
    </source>
</reference>
<dbReference type="Proteomes" id="UP001556170">
    <property type="component" value="Unassembled WGS sequence"/>
</dbReference>
<sequence length="712" mass="76969">MRLQSMDLVRAVPRGQGMRRYCFGALLRLRPALLLALALAALAPAAAAQARSQGAAPPLQFRVAEGGIENAFYQQGDIAAHLLLSSGDHPRVLVAFPAGNSGVGVWFEPTATPVRWTLDKVQGLQRAVDGHAMNGIVAEASVDSAAPLVVKDAVLSSIRVLRDYQLEQVYPEQVAAAPQVADRSVRWQRRRLDGAAGYELSLSTDNGRFRREDGRIVLRPDHAGEALHLHIEAATGEQPLTPFAHLFNDRVRNDARSQDVLRFLSYRQKFLAGSWRFDTYFGRDTLMSLRLLMPVLQPAAMDAGIASVLARLAPDGEVAHEEGIGEFAVLDHLEKEGKLSDRPVYDYQMIDGNYMLAPVAMAWLLDDARGRAGAQAFLAGGEPGQRRGDALVRNLSYVAASSEAFARQPVYANLIGLKPGSQVGQWRDSNAGIGGGRYPYDVNVVWVPAALRAIGRFLDAGLLDAYTTPAQRARLRADAAHADAWERLAAAMFAVHLDRAQAAAQVRAYAAQAGVPAAAALASLPDEGLQFPAIALDAQGRPVPILHSDEGFDLLFGQPNAATLDRYVDDMLRPFPAGLMTGVGMVVANPAYANRDAWSMFGSNAYHGTVVWSWQQALLAAGLRRQLARAGLPQATRTRLAKAQATLWQGICTTRSMRDSELWSWTFSGDAYHVEPFGAAGAHEDEANAAQLWSTVYLAIPPPAADIAPACR</sequence>
<comment type="caution">
    <text evidence="1">The sequence shown here is derived from an EMBL/GenBank/DDBJ whole genome shotgun (WGS) entry which is preliminary data.</text>
</comment>